<dbReference type="PRINTS" id="PR00344">
    <property type="entry name" value="BCTRLSENSOR"/>
</dbReference>
<sequence length="526" mass="58577">MDKTPKSSGTPIPATWVDPERWLAAIVESSDTAIMGESLDGMITSWNRAAVQMFGYSAEEAIGKPVFFLAWPGEDERMHELLRIVRNGERIDGFETARRHKDGSQVFVSLSMFPVKDADGTIVGIAEIARNITDRRLAEEQIARSHAEVLAERKFREMIEEAPDAILEVNQTGYIVIANKTSETLFGYTREELLGQPVEILVPMPHRGNHADNVARFVRSGKTRPMGQGLDLNARRKDGSEFPVEISLSPIRSAQEVLIVVVIRDVSERRKAEQQLRALQEGYFNELVARQHEAERLNRLKSEFMASVSHELRTPLHTIIGFTDLLKEESNGTLNAKQTRFVEHIQRDSEHLLALINDVLDLSRIEAGGLSLQTEQIDVTDLLHQTTESVRGQAAAKGIILQTEYEADLYASADRTRVRQVLLNLLSNAIKFTPAGGSVTITTAIEDEWIRISVRDTGIGIAPEEHELIFDKFYQAAVTTGGVKEGTGLGLTISRQIVMMHGGRLEVNSTEGAGSEFTFTLPQWVQ</sequence>
<evidence type="ECO:0000259" key="14">
    <source>
        <dbReference type="PROSITE" id="PS50112"/>
    </source>
</evidence>
<dbReference type="Gene3D" id="3.30.565.10">
    <property type="entry name" value="Histidine kinase-like ATPase, C-terminal domain"/>
    <property type="match status" value="1"/>
</dbReference>
<dbReference type="InterPro" id="IPR003594">
    <property type="entry name" value="HATPase_dom"/>
</dbReference>
<accession>A0A5B9EHG5</accession>
<dbReference type="InterPro" id="IPR036890">
    <property type="entry name" value="HATPase_C_sf"/>
</dbReference>
<evidence type="ECO:0000313" key="17">
    <source>
        <dbReference type="Proteomes" id="UP000321820"/>
    </source>
</evidence>
<evidence type="ECO:0000256" key="6">
    <source>
        <dbReference type="ARBA" id="ARBA00022553"/>
    </source>
</evidence>
<dbReference type="SMART" id="SM00388">
    <property type="entry name" value="HisKA"/>
    <property type="match status" value="1"/>
</dbReference>
<dbReference type="GO" id="GO:0000155">
    <property type="term" value="F:phosphorelay sensor kinase activity"/>
    <property type="evidence" value="ECO:0007669"/>
    <property type="project" value="InterPro"/>
</dbReference>
<dbReference type="PROSITE" id="PS50113">
    <property type="entry name" value="PAC"/>
    <property type="match status" value="2"/>
</dbReference>
<reference evidence="16 17" key="1">
    <citation type="submission" date="2019-08" db="EMBL/GenBank/DDBJ databases">
        <title>Complete genome sequence of Terriglobus albidus strain ORNL.</title>
        <authorList>
            <person name="Podar M."/>
        </authorList>
    </citation>
    <scope>NUCLEOTIDE SEQUENCE [LARGE SCALE GENOMIC DNA]</scope>
    <source>
        <strain evidence="16 17">ORNL</strain>
    </source>
</reference>
<feature type="domain" description="PAS" evidence="14">
    <location>
        <begin position="19"/>
        <end position="89"/>
    </location>
</feature>
<dbReference type="InterPro" id="IPR005467">
    <property type="entry name" value="His_kinase_dom"/>
</dbReference>
<dbReference type="InterPro" id="IPR000014">
    <property type="entry name" value="PAS"/>
</dbReference>
<dbReference type="EMBL" id="CP042806">
    <property type="protein sequence ID" value="QEE31488.1"/>
    <property type="molecule type" value="Genomic_DNA"/>
</dbReference>
<keyword evidence="5" id="KW-1003">Cell membrane</keyword>
<keyword evidence="6" id="KW-0597">Phosphoprotein</keyword>
<dbReference type="SMART" id="SM00091">
    <property type="entry name" value="PAS"/>
    <property type="match status" value="2"/>
</dbReference>
<feature type="domain" description="PAC" evidence="15">
    <location>
        <begin position="228"/>
        <end position="278"/>
    </location>
</feature>
<feature type="domain" description="Histidine kinase" evidence="13">
    <location>
        <begin position="307"/>
        <end position="525"/>
    </location>
</feature>
<dbReference type="CDD" id="cd00082">
    <property type="entry name" value="HisKA"/>
    <property type="match status" value="1"/>
</dbReference>
<evidence type="ECO:0000259" key="15">
    <source>
        <dbReference type="PROSITE" id="PS50113"/>
    </source>
</evidence>
<dbReference type="Gene3D" id="1.10.287.130">
    <property type="match status" value="1"/>
</dbReference>
<evidence type="ECO:0000256" key="8">
    <source>
        <dbReference type="ARBA" id="ARBA00022741"/>
    </source>
</evidence>
<proteinExistence type="predicted"/>
<dbReference type="NCBIfam" id="TIGR00229">
    <property type="entry name" value="sensory_box"/>
    <property type="match status" value="2"/>
</dbReference>
<dbReference type="InterPro" id="IPR001610">
    <property type="entry name" value="PAC"/>
</dbReference>
<keyword evidence="11" id="KW-0902">Two-component regulatory system</keyword>
<evidence type="ECO:0000256" key="7">
    <source>
        <dbReference type="ARBA" id="ARBA00022679"/>
    </source>
</evidence>
<name>A0A5B9EHG5_9BACT</name>
<dbReference type="FunFam" id="1.10.287.130:FF:000001">
    <property type="entry name" value="Two-component sensor histidine kinase"/>
    <property type="match status" value="1"/>
</dbReference>
<dbReference type="InterPro" id="IPR036097">
    <property type="entry name" value="HisK_dim/P_sf"/>
</dbReference>
<evidence type="ECO:0000256" key="9">
    <source>
        <dbReference type="ARBA" id="ARBA00022777"/>
    </source>
</evidence>
<dbReference type="InterPro" id="IPR000700">
    <property type="entry name" value="PAS-assoc_C"/>
</dbReference>
<dbReference type="PANTHER" id="PTHR43047">
    <property type="entry name" value="TWO-COMPONENT HISTIDINE PROTEIN KINASE"/>
    <property type="match status" value="1"/>
</dbReference>
<keyword evidence="9" id="KW-0418">Kinase</keyword>
<dbReference type="OrthoDB" id="9760839at2"/>
<dbReference type="SUPFAM" id="SSF55785">
    <property type="entry name" value="PYP-like sensor domain (PAS domain)"/>
    <property type="match status" value="2"/>
</dbReference>
<dbReference type="Proteomes" id="UP000321820">
    <property type="component" value="Chromosome"/>
</dbReference>
<keyword evidence="17" id="KW-1185">Reference proteome</keyword>
<keyword evidence="8" id="KW-0547">Nucleotide-binding</keyword>
<dbReference type="GO" id="GO:0045121">
    <property type="term" value="C:membrane raft"/>
    <property type="evidence" value="ECO:0007669"/>
    <property type="project" value="UniProtKB-SubCell"/>
</dbReference>
<protein>
    <recommendedName>
        <fullName evidence="4">histidine kinase</fullName>
        <ecNumber evidence="4">2.7.13.3</ecNumber>
    </recommendedName>
</protein>
<dbReference type="CDD" id="cd00130">
    <property type="entry name" value="PAS"/>
    <property type="match status" value="2"/>
</dbReference>
<organism evidence="16 17">
    <name type="scientific">Terriglobus albidus</name>
    <dbReference type="NCBI Taxonomy" id="1592106"/>
    <lineage>
        <taxon>Bacteria</taxon>
        <taxon>Pseudomonadati</taxon>
        <taxon>Acidobacteriota</taxon>
        <taxon>Terriglobia</taxon>
        <taxon>Terriglobales</taxon>
        <taxon>Acidobacteriaceae</taxon>
        <taxon>Terriglobus</taxon>
    </lineage>
</organism>
<dbReference type="PROSITE" id="PS50109">
    <property type="entry name" value="HIS_KIN"/>
    <property type="match status" value="1"/>
</dbReference>
<evidence type="ECO:0000256" key="10">
    <source>
        <dbReference type="ARBA" id="ARBA00022840"/>
    </source>
</evidence>
<dbReference type="PROSITE" id="PS50112">
    <property type="entry name" value="PAS"/>
    <property type="match status" value="2"/>
</dbReference>
<gene>
    <name evidence="16" type="ORF">FTW19_21105</name>
</gene>
<evidence type="ECO:0000256" key="11">
    <source>
        <dbReference type="ARBA" id="ARBA00023012"/>
    </source>
</evidence>
<dbReference type="Pfam" id="PF02518">
    <property type="entry name" value="HATPase_c"/>
    <property type="match status" value="1"/>
</dbReference>
<feature type="domain" description="PAS" evidence="14">
    <location>
        <begin position="151"/>
        <end position="203"/>
    </location>
</feature>
<evidence type="ECO:0000256" key="2">
    <source>
        <dbReference type="ARBA" id="ARBA00004236"/>
    </source>
</evidence>
<dbReference type="InterPro" id="IPR035965">
    <property type="entry name" value="PAS-like_dom_sf"/>
</dbReference>
<keyword evidence="7" id="KW-0808">Transferase</keyword>
<dbReference type="SMART" id="SM00086">
    <property type="entry name" value="PAC"/>
    <property type="match status" value="2"/>
</dbReference>
<dbReference type="Pfam" id="PF00512">
    <property type="entry name" value="HisKA"/>
    <property type="match status" value="1"/>
</dbReference>
<comment type="catalytic activity">
    <reaction evidence="1">
        <text>ATP + protein L-histidine = ADP + protein N-phospho-L-histidine.</text>
        <dbReference type="EC" id="2.7.13.3"/>
    </reaction>
</comment>
<dbReference type="Gene3D" id="3.30.450.20">
    <property type="entry name" value="PAS domain"/>
    <property type="match status" value="2"/>
</dbReference>
<keyword evidence="10" id="KW-0067">ATP-binding</keyword>
<keyword evidence="12" id="KW-0472">Membrane</keyword>
<dbReference type="GO" id="GO:0005886">
    <property type="term" value="C:plasma membrane"/>
    <property type="evidence" value="ECO:0007669"/>
    <property type="project" value="UniProtKB-SubCell"/>
</dbReference>
<evidence type="ECO:0000259" key="13">
    <source>
        <dbReference type="PROSITE" id="PS50109"/>
    </source>
</evidence>
<evidence type="ECO:0000256" key="4">
    <source>
        <dbReference type="ARBA" id="ARBA00012438"/>
    </source>
</evidence>
<dbReference type="Pfam" id="PF13426">
    <property type="entry name" value="PAS_9"/>
    <property type="match status" value="2"/>
</dbReference>
<evidence type="ECO:0000256" key="12">
    <source>
        <dbReference type="ARBA" id="ARBA00023136"/>
    </source>
</evidence>
<dbReference type="InterPro" id="IPR004358">
    <property type="entry name" value="Sig_transdc_His_kin-like_C"/>
</dbReference>
<dbReference type="SUPFAM" id="SSF55874">
    <property type="entry name" value="ATPase domain of HSP90 chaperone/DNA topoisomerase II/histidine kinase"/>
    <property type="match status" value="1"/>
</dbReference>
<feature type="domain" description="PAC" evidence="15">
    <location>
        <begin position="92"/>
        <end position="144"/>
    </location>
</feature>
<comment type="subcellular location">
    <subcellularLocation>
        <location evidence="2">Cell membrane</location>
    </subcellularLocation>
    <subcellularLocation>
        <location evidence="3">Membrane raft</location>
        <topology evidence="3">Multi-pass membrane protein</topology>
    </subcellularLocation>
</comment>
<dbReference type="CDD" id="cd16922">
    <property type="entry name" value="HATPase_EvgS-ArcB-TorS-like"/>
    <property type="match status" value="1"/>
</dbReference>
<dbReference type="FunFam" id="3.30.565.10:FF:000023">
    <property type="entry name" value="PAS domain-containing sensor histidine kinase"/>
    <property type="match status" value="1"/>
</dbReference>
<dbReference type="KEGG" id="talb:FTW19_21105"/>
<dbReference type="EC" id="2.7.13.3" evidence="4"/>
<dbReference type="GO" id="GO:0005524">
    <property type="term" value="F:ATP binding"/>
    <property type="evidence" value="ECO:0007669"/>
    <property type="project" value="UniProtKB-KW"/>
</dbReference>
<evidence type="ECO:0000313" key="16">
    <source>
        <dbReference type="EMBL" id="QEE31488.1"/>
    </source>
</evidence>
<evidence type="ECO:0000256" key="3">
    <source>
        <dbReference type="ARBA" id="ARBA00004314"/>
    </source>
</evidence>
<evidence type="ECO:0000256" key="5">
    <source>
        <dbReference type="ARBA" id="ARBA00022475"/>
    </source>
</evidence>
<dbReference type="SMART" id="SM00387">
    <property type="entry name" value="HATPase_c"/>
    <property type="match status" value="1"/>
</dbReference>
<dbReference type="SUPFAM" id="SSF47384">
    <property type="entry name" value="Homodimeric domain of signal transducing histidine kinase"/>
    <property type="match status" value="1"/>
</dbReference>
<dbReference type="AlphaFoldDB" id="A0A5B9EHG5"/>
<dbReference type="InterPro" id="IPR003661">
    <property type="entry name" value="HisK_dim/P_dom"/>
</dbReference>
<evidence type="ECO:0000256" key="1">
    <source>
        <dbReference type="ARBA" id="ARBA00000085"/>
    </source>
</evidence>